<organism evidence="3 4">
    <name type="scientific">Candidatus Fischerbacteria bacterium RBG_13_37_8</name>
    <dbReference type="NCBI Taxonomy" id="1817863"/>
    <lineage>
        <taxon>Bacteria</taxon>
        <taxon>Candidatus Fischeribacteriota</taxon>
    </lineage>
</organism>
<protein>
    <recommendedName>
        <fullName evidence="2">DUF6249 domain-containing protein</fullName>
    </recommendedName>
</protein>
<keyword evidence="1" id="KW-0472">Membrane</keyword>
<feature type="transmembrane region" description="Helical" evidence="1">
    <location>
        <begin position="6"/>
        <end position="28"/>
    </location>
</feature>
<evidence type="ECO:0000256" key="1">
    <source>
        <dbReference type="SAM" id="Phobius"/>
    </source>
</evidence>
<feature type="transmembrane region" description="Helical" evidence="1">
    <location>
        <begin position="94"/>
        <end position="113"/>
    </location>
</feature>
<dbReference type="AlphaFoldDB" id="A0A1F5VTH2"/>
<gene>
    <name evidence="3" type="ORF">A2Y62_20075</name>
</gene>
<accession>A0A1F5VTH2</accession>
<dbReference type="EMBL" id="MFGW01000086">
    <property type="protein sequence ID" value="OGF66650.1"/>
    <property type="molecule type" value="Genomic_DNA"/>
</dbReference>
<sequence>MSWMESPLVIIFAFVITLSILGIIKNYYTRRMQHKERLTAIEKGLPIPREPVSPKSRLSPVASSRKTGIVLIATSLGIMIAFAFIALLVKEKEVLVVSSLGTVLLLIGAGYLLNSYLLKKDEKQAAPQNPPSDNNE</sequence>
<evidence type="ECO:0000313" key="4">
    <source>
        <dbReference type="Proteomes" id="UP000178943"/>
    </source>
</evidence>
<reference evidence="3 4" key="1">
    <citation type="journal article" date="2016" name="Nat. Commun.">
        <title>Thousands of microbial genomes shed light on interconnected biogeochemical processes in an aquifer system.</title>
        <authorList>
            <person name="Anantharaman K."/>
            <person name="Brown C.T."/>
            <person name="Hug L.A."/>
            <person name="Sharon I."/>
            <person name="Castelle C.J."/>
            <person name="Probst A.J."/>
            <person name="Thomas B.C."/>
            <person name="Singh A."/>
            <person name="Wilkins M.J."/>
            <person name="Karaoz U."/>
            <person name="Brodie E.L."/>
            <person name="Williams K.H."/>
            <person name="Hubbard S.S."/>
            <person name="Banfield J.F."/>
        </authorList>
    </citation>
    <scope>NUCLEOTIDE SEQUENCE [LARGE SCALE GENOMIC DNA]</scope>
</reference>
<evidence type="ECO:0000313" key="3">
    <source>
        <dbReference type="EMBL" id="OGF66650.1"/>
    </source>
</evidence>
<dbReference type="Proteomes" id="UP000178943">
    <property type="component" value="Unassembled WGS sequence"/>
</dbReference>
<evidence type="ECO:0000259" key="2">
    <source>
        <dbReference type="Pfam" id="PF19762"/>
    </source>
</evidence>
<feature type="domain" description="DUF6249" evidence="2">
    <location>
        <begin position="10"/>
        <end position="117"/>
    </location>
</feature>
<keyword evidence="1" id="KW-1133">Transmembrane helix</keyword>
<proteinExistence type="predicted"/>
<feature type="transmembrane region" description="Helical" evidence="1">
    <location>
        <begin position="67"/>
        <end position="88"/>
    </location>
</feature>
<dbReference type="Pfam" id="PF19762">
    <property type="entry name" value="DUF6249"/>
    <property type="match status" value="1"/>
</dbReference>
<name>A0A1F5VTH2_9BACT</name>
<dbReference type="InterPro" id="IPR046216">
    <property type="entry name" value="DUF6249"/>
</dbReference>
<keyword evidence="1" id="KW-0812">Transmembrane</keyword>
<comment type="caution">
    <text evidence="3">The sequence shown here is derived from an EMBL/GenBank/DDBJ whole genome shotgun (WGS) entry which is preliminary data.</text>
</comment>